<dbReference type="InterPro" id="IPR000534">
    <property type="entry name" value="Semialdehyde_DH_NAD-bd"/>
</dbReference>
<dbReference type="Pfam" id="PF02774">
    <property type="entry name" value="Semialdhyde_dhC"/>
    <property type="match status" value="1"/>
</dbReference>
<organism evidence="3 4">
    <name type="scientific">Aeromonas simiae</name>
    <dbReference type="NCBI Taxonomy" id="218936"/>
    <lineage>
        <taxon>Bacteria</taxon>
        <taxon>Pseudomonadati</taxon>
        <taxon>Pseudomonadota</taxon>
        <taxon>Gammaproteobacteria</taxon>
        <taxon>Aeromonadales</taxon>
        <taxon>Aeromonadaceae</taxon>
        <taxon>Aeromonas</taxon>
    </lineage>
</organism>
<dbReference type="AlphaFoldDB" id="A0A5J6WWA8"/>
<dbReference type="CDD" id="cd17894">
    <property type="entry name" value="ASADH_USG1_N"/>
    <property type="match status" value="1"/>
</dbReference>
<evidence type="ECO:0000259" key="2">
    <source>
        <dbReference type="SMART" id="SM00859"/>
    </source>
</evidence>
<dbReference type="SUPFAM" id="SSF51735">
    <property type="entry name" value="NAD(P)-binding Rossmann-fold domains"/>
    <property type="match status" value="1"/>
</dbReference>
<keyword evidence="4" id="KW-1185">Reference proteome</keyword>
<dbReference type="Pfam" id="PF01118">
    <property type="entry name" value="Semialdhyde_dh"/>
    <property type="match status" value="1"/>
</dbReference>
<evidence type="ECO:0000313" key="4">
    <source>
        <dbReference type="Proteomes" id="UP000594034"/>
    </source>
</evidence>
<dbReference type="RefSeq" id="WP_193004046.1">
    <property type="nucleotide sequence ID" value="NZ_CP040449.1"/>
</dbReference>
<dbReference type="NCBIfam" id="NF005957">
    <property type="entry name" value="PRK08040.1"/>
    <property type="match status" value="1"/>
</dbReference>
<name>A0A5J6WWA8_9GAMM</name>
<gene>
    <name evidence="3" type="ORF">FE240_07755</name>
</gene>
<dbReference type="SMART" id="SM00859">
    <property type="entry name" value="Semialdhyde_dh"/>
    <property type="match status" value="1"/>
</dbReference>
<dbReference type="PANTHER" id="PTHR46278">
    <property type="entry name" value="DEHYDROGENASE, PUTATIVE-RELATED"/>
    <property type="match status" value="1"/>
</dbReference>
<evidence type="ECO:0000256" key="1">
    <source>
        <dbReference type="ARBA" id="ARBA00010584"/>
    </source>
</evidence>
<dbReference type="GO" id="GO:0046983">
    <property type="term" value="F:protein dimerization activity"/>
    <property type="evidence" value="ECO:0007669"/>
    <property type="project" value="InterPro"/>
</dbReference>
<dbReference type="Gene3D" id="3.30.360.10">
    <property type="entry name" value="Dihydrodipicolinate Reductase, domain 2"/>
    <property type="match status" value="1"/>
</dbReference>
<dbReference type="PIRSF" id="PIRSF000148">
    <property type="entry name" value="ASA_dh"/>
    <property type="match status" value="1"/>
</dbReference>
<sequence>MSQQLTLAIVGATTSVGQSVLELLEERDLPIGRVVALGSADEAGETVRAMGRNLDVEDVAHFDWAEAQLALFLCSAQESLRWADAAAEQGCIVLDTSGAFISDDEVPLVYMGANPDALGDFRQRNLIALACGVTSQLLAVLRPLHAEVGVARANVAGYLAVAGAGAEGVSELAGQTAALLNARPVEPACFPAQIAFNVLGQCGSMLDNGYSSEEWRLLQESQKILGSDVAINPTLARVPVFYGDALALHLELLQPLDAEQIRAILRAAPGVAVFEEEEGVPSPVVDANGRDEVLVARVRQDVSHPLGADLWLVADNVRSGVAQGALQAIEVLLRDYL</sequence>
<comment type="similarity">
    <text evidence="1">Belongs to the aspartate-semialdehyde dehydrogenase family.</text>
</comment>
<dbReference type="PANTHER" id="PTHR46278:SF2">
    <property type="entry name" value="ASPARTATE-SEMIALDEHYDE DEHYDROGENASE"/>
    <property type="match status" value="1"/>
</dbReference>
<dbReference type="EMBL" id="CP040449">
    <property type="protein sequence ID" value="QFI54604.1"/>
    <property type="molecule type" value="Genomic_DNA"/>
</dbReference>
<dbReference type="GO" id="GO:0004073">
    <property type="term" value="F:aspartate-semialdehyde dehydrogenase activity"/>
    <property type="evidence" value="ECO:0007669"/>
    <property type="project" value="UniProtKB-EC"/>
</dbReference>
<dbReference type="GO" id="GO:0051287">
    <property type="term" value="F:NAD binding"/>
    <property type="evidence" value="ECO:0007669"/>
    <property type="project" value="InterPro"/>
</dbReference>
<dbReference type="InterPro" id="IPR036291">
    <property type="entry name" value="NAD(P)-bd_dom_sf"/>
</dbReference>
<reference evidence="3 4" key="1">
    <citation type="submission" date="2019-05" db="EMBL/GenBank/DDBJ databases">
        <title>OXA-830, a novel chromosomally encoded expanded-spectrum class D beta-lactamase in Aeromonas simiae.</title>
        <authorList>
            <person name="Zhou W."/>
            <person name="Chen Q."/>
        </authorList>
    </citation>
    <scope>NUCLEOTIDE SEQUENCE [LARGE SCALE GENOMIC DNA]</scope>
    <source>
        <strain evidence="3 4">A6</strain>
    </source>
</reference>
<keyword evidence="3" id="KW-0560">Oxidoreductase</keyword>
<protein>
    <submittedName>
        <fullName evidence="3">Aspartate-semialdehyde dehydrogenase</fullName>
        <ecNumber evidence="3">1.2.1.11</ecNumber>
    </submittedName>
</protein>
<accession>A0A5J6WWA8</accession>
<dbReference type="KEGG" id="asim:FE240_07755"/>
<feature type="domain" description="Semialdehyde dehydrogenase NAD-binding" evidence="2">
    <location>
        <begin position="6"/>
        <end position="121"/>
    </location>
</feature>
<dbReference type="GO" id="GO:0008652">
    <property type="term" value="P:amino acid biosynthetic process"/>
    <property type="evidence" value="ECO:0007669"/>
    <property type="project" value="InterPro"/>
</dbReference>
<dbReference type="Gene3D" id="3.40.50.720">
    <property type="entry name" value="NAD(P)-binding Rossmann-like Domain"/>
    <property type="match status" value="1"/>
</dbReference>
<dbReference type="NCBIfam" id="NF011456">
    <property type="entry name" value="PRK14874.1"/>
    <property type="match status" value="1"/>
</dbReference>
<dbReference type="InterPro" id="IPR012280">
    <property type="entry name" value="Semialdhyde_DH_dimer_dom"/>
</dbReference>
<dbReference type="Proteomes" id="UP000594034">
    <property type="component" value="Chromosome"/>
</dbReference>
<evidence type="ECO:0000313" key="3">
    <source>
        <dbReference type="EMBL" id="QFI54604.1"/>
    </source>
</evidence>
<dbReference type="EC" id="1.2.1.11" evidence="3"/>
<proteinExistence type="inferred from homology"/>
<dbReference type="SUPFAM" id="SSF55347">
    <property type="entry name" value="Glyceraldehyde-3-phosphate dehydrogenase-like, C-terminal domain"/>
    <property type="match status" value="1"/>
</dbReference>